<feature type="region of interest" description="Disordered" evidence="1">
    <location>
        <begin position="21"/>
        <end position="75"/>
    </location>
</feature>
<evidence type="ECO:0000313" key="2">
    <source>
        <dbReference type="EMBL" id="CAH1274690.1"/>
    </source>
</evidence>
<evidence type="ECO:0000256" key="1">
    <source>
        <dbReference type="SAM" id="MobiDB-lite"/>
    </source>
</evidence>
<accession>A0A8K0AHI9</accession>
<feature type="compositionally biased region" description="Basic and acidic residues" evidence="1">
    <location>
        <begin position="24"/>
        <end position="45"/>
    </location>
</feature>
<name>A0A8K0AHI9_BRALA</name>
<organism evidence="2 3">
    <name type="scientific">Branchiostoma lanceolatum</name>
    <name type="common">Common lancelet</name>
    <name type="synonym">Amphioxus lanceolatum</name>
    <dbReference type="NCBI Taxonomy" id="7740"/>
    <lineage>
        <taxon>Eukaryota</taxon>
        <taxon>Metazoa</taxon>
        <taxon>Chordata</taxon>
        <taxon>Cephalochordata</taxon>
        <taxon>Leptocardii</taxon>
        <taxon>Amphioxiformes</taxon>
        <taxon>Branchiostomatidae</taxon>
        <taxon>Branchiostoma</taxon>
    </lineage>
</organism>
<evidence type="ECO:0000313" key="3">
    <source>
        <dbReference type="Proteomes" id="UP000838412"/>
    </source>
</evidence>
<reference evidence="2" key="1">
    <citation type="submission" date="2022-01" db="EMBL/GenBank/DDBJ databases">
        <authorList>
            <person name="Braso-Vives M."/>
        </authorList>
    </citation>
    <scope>NUCLEOTIDE SEQUENCE</scope>
</reference>
<feature type="compositionally biased region" description="Basic and acidic residues" evidence="1">
    <location>
        <begin position="60"/>
        <end position="73"/>
    </location>
</feature>
<proteinExistence type="predicted"/>
<protein>
    <submittedName>
        <fullName evidence="2">Hypp5391 protein</fullName>
    </submittedName>
</protein>
<gene>
    <name evidence="2" type="primary">Hypp5391</name>
    <name evidence="2" type="ORF">BLAG_LOCUS25632</name>
</gene>
<keyword evidence="3" id="KW-1185">Reference proteome</keyword>
<dbReference type="Proteomes" id="UP000838412">
    <property type="component" value="Chromosome 9"/>
</dbReference>
<dbReference type="EMBL" id="OV696694">
    <property type="protein sequence ID" value="CAH1274690.1"/>
    <property type="molecule type" value="Genomic_DNA"/>
</dbReference>
<dbReference type="AlphaFoldDB" id="A0A8K0AHI9"/>
<sequence>MNEMSEQLHRQRQQFELLMGKVESLQKDKNEESEETGRLAKKVDEMTIGETKWLNANNKSQKESEKDQMEGKKQSYKGRIVNLEIGDTINKTATAGHYDDDCESNEYLLSSSSTAVQVKMLQDFDGKLLNGILSYEQKADIYN</sequence>